<name>A0A1G6NVS6_9ACTN</name>
<proteinExistence type="predicted"/>
<evidence type="ECO:0000313" key="3">
    <source>
        <dbReference type="Proteomes" id="UP000199416"/>
    </source>
</evidence>
<feature type="region of interest" description="Disordered" evidence="1">
    <location>
        <begin position="1"/>
        <end position="67"/>
    </location>
</feature>
<dbReference type="STRING" id="1190417.SAMN05660690_2233"/>
<reference evidence="3" key="1">
    <citation type="submission" date="2016-10" db="EMBL/GenBank/DDBJ databases">
        <authorList>
            <person name="Varghese N."/>
            <person name="Submissions S."/>
        </authorList>
    </citation>
    <scope>NUCLEOTIDE SEQUENCE [LARGE SCALE GENOMIC DNA]</scope>
    <source>
        <strain evidence="3">DSM 45421</strain>
    </source>
</reference>
<dbReference type="Proteomes" id="UP000199416">
    <property type="component" value="Unassembled WGS sequence"/>
</dbReference>
<sequence length="67" mass="7069">MPRVTTRPPSRWSVLPPRLVPGRAAPTAPDRSPSPGVPGPGGSVTLEPTRATDLPCADERLEETSRA</sequence>
<dbReference type="AlphaFoldDB" id="A0A1G6NVS6"/>
<evidence type="ECO:0000313" key="2">
    <source>
        <dbReference type="EMBL" id="SDC71265.1"/>
    </source>
</evidence>
<organism evidence="2 3">
    <name type="scientific">Geodermatophilus telluris</name>
    <dbReference type="NCBI Taxonomy" id="1190417"/>
    <lineage>
        <taxon>Bacteria</taxon>
        <taxon>Bacillati</taxon>
        <taxon>Actinomycetota</taxon>
        <taxon>Actinomycetes</taxon>
        <taxon>Geodermatophilales</taxon>
        <taxon>Geodermatophilaceae</taxon>
        <taxon>Geodermatophilus</taxon>
    </lineage>
</organism>
<feature type="compositionally biased region" description="Basic and acidic residues" evidence="1">
    <location>
        <begin position="57"/>
        <end position="67"/>
    </location>
</feature>
<accession>A0A1G6NVS6</accession>
<gene>
    <name evidence="2" type="ORF">SAMN05660690_2233</name>
</gene>
<keyword evidence="3" id="KW-1185">Reference proteome</keyword>
<dbReference type="EMBL" id="FMZF01000003">
    <property type="protein sequence ID" value="SDC71265.1"/>
    <property type="molecule type" value="Genomic_DNA"/>
</dbReference>
<evidence type="ECO:0000256" key="1">
    <source>
        <dbReference type="SAM" id="MobiDB-lite"/>
    </source>
</evidence>
<protein>
    <submittedName>
        <fullName evidence="2">Uncharacterized protein</fullName>
    </submittedName>
</protein>